<dbReference type="Pfam" id="PF03928">
    <property type="entry name" value="HbpS-like"/>
    <property type="match status" value="1"/>
</dbReference>
<comment type="caution">
    <text evidence="1">The sequence shown here is derived from an EMBL/GenBank/DDBJ whole genome shotgun (WGS) entry which is preliminary data.</text>
</comment>
<dbReference type="PANTHER" id="PTHR34309:SF1">
    <property type="entry name" value="PROTEIN GLCG"/>
    <property type="match status" value="1"/>
</dbReference>
<proteinExistence type="predicted"/>
<evidence type="ECO:0000313" key="1">
    <source>
        <dbReference type="EMBL" id="MBB4699618.1"/>
    </source>
</evidence>
<dbReference type="SUPFAM" id="SSF143744">
    <property type="entry name" value="GlcG-like"/>
    <property type="match status" value="1"/>
</dbReference>
<organism evidence="1 2">
    <name type="scientific">Sphaerisporangium siamense</name>
    <dbReference type="NCBI Taxonomy" id="795645"/>
    <lineage>
        <taxon>Bacteria</taxon>
        <taxon>Bacillati</taxon>
        <taxon>Actinomycetota</taxon>
        <taxon>Actinomycetes</taxon>
        <taxon>Streptosporangiales</taxon>
        <taxon>Streptosporangiaceae</taxon>
        <taxon>Sphaerisporangium</taxon>
    </lineage>
</organism>
<sequence length="145" mass="14376">MTDLTVSREDVSLDLAGRLLDGVRAEAESRGVAMGAAVVDLGGQVVAAMRMDGAQIVALPLAIDKAYTAVGCGLPSHVWAERSQPGGPDWGLNTTLGGRFVVFAGGMPIKVGGRLVGGLGVSGSAADVDQACADAALAAAGLTTA</sequence>
<evidence type="ECO:0000313" key="2">
    <source>
        <dbReference type="Proteomes" id="UP000542210"/>
    </source>
</evidence>
<accession>A0A7W7D645</accession>
<dbReference type="InterPro" id="IPR038084">
    <property type="entry name" value="PduO/GlcC-like_sf"/>
</dbReference>
<dbReference type="AlphaFoldDB" id="A0A7W7D645"/>
<dbReference type="InterPro" id="IPR052517">
    <property type="entry name" value="GlcG_carb_metab_protein"/>
</dbReference>
<dbReference type="Proteomes" id="UP000542210">
    <property type="component" value="Unassembled WGS sequence"/>
</dbReference>
<name>A0A7W7D645_9ACTN</name>
<reference evidence="1 2" key="1">
    <citation type="submission" date="2020-08" db="EMBL/GenBank/DDBJ databases">
        <title>Sequencing the genomes of 1000 actinobacteria strains.</title>
        <authorList>
            <person name="Klenk H.-P."/>
        </authorList>
    </citation>
    <scope>NUCLEOTIDE SEQUENCE [LARGE SCALE GENOMIC DNA]</scope>
    <source>
        <strain evidence="1 2">DSM 45784</strain>
    </source>
</reference>
<dbReference type="EMBL" id="JACHND010000001">
    <property type="protein sequence ID" value="MBB4699618.1"/>
    <property type="molecule type" value="Genomic_DNA"/>
</dbReference>
<dbReference type="Gene3D" id="3.30.450.150">
    <property type="entry name" value="Haem-degrading domain"/>
    <property type="match status" value="1"/>
</dbReference>
<keyword evidence="2" id="KW-1185">Reference proteome</keyword>
<gene>
    <name evidence="1" type="ORF">BJ982_001162</name>
</gene>
<protein>
    <submittedName>
        <fullName evidence="1">Uncharacterized protein GlcG (DUF336 family)</fullName>
    </submittedName>
</protein>
<dbReference type="RefSeq" id="WP_184877286.1">
    <property type="nucleotide sequence ID" value="NZ_BOOV01000025.1"/>
</dbReference>
<dbReference type="InterPro" id="IPR005624">
    <property type="entry name" value="PduO/GlcC-like"/>
</dbReference>
<dbReference type="PANTHER" id="PTHR34309">
    <property type="entry name" value="SLR1406 PROTEIN"/>
    <property type="match status" value="1"/>
</dbReference>